<keyword evidence="5 11" id="KW-0812">Transmembrane</keyword>
<dbReference type="Proteomes" id="UP000050794">
    <property type="component" value="Unassembled WGS sequence"/>
</dbReference>
<reference evidence="14" key="1">
    <citation type="submission" date="2016-06" db="UniProtKB">
        <authorList>
            <consortium name="WormBaseParasite"/>
        </authorList>
    </citation>
    <scope>IDENTIFICATION</scope>
</reference>
<dbReference type="GO" id="GO:0019367">
    <property type="term" value="P:fatty acid elongation, saturated fatty acid"/>
    <property type="evidence" value="ECO:0007669"/>
    <property type="project" value="TreeGrafter"/>
</dbReference>
<evidence type="ECO:0000256" key="3">
    <source>
        <dbReference type="ARBA" id="ARBA00022516"/>
    </source>
</evidence>
<evidence type="ECO:0000256" key="5">
    <source>
        <dbReference type="ARBA" id="ARBA00022692"/>
    </source>
</evidence>
<dbReference type="UniPathway" id="UPA00094"/>
<sequence>MFLLHYDPGQLDAYCNVSVALRPRETGHVATYALPFERIDDPIEKTLFLQRNWQHTITISVVYFVMMKLIERLMKHRSPFHLRWLLVIWNTSLALFSITGFVRFSEVSYIFMAE</sequence>
<keyword evidence="3 11" id="KW-0444">Lipid biosynthesis</keyword>
<comment type="pathway">
    <text evidence="2">Lipid metabolism; fatty acid biosynthesis.</text>
</comment>
<evidence type="ECO:0000256" key="4">
    <source>
        <dbReference type="ARBA" id="ARBA00022679"/>
    </source>
</evidence>
<evidence type="ECO:0000313" key="14">
    <source>
        <dbReference type="WBParaSite" id="TCNE_0000529401-mRNA-1"/>
    </source>
</evidence>
<dbReference type="EC" id="2.3.1.199" evidence="11"/>
<proteinExistence type="inferred from homology"/>
<dbReference type="GO" id="GO:0034625">
    <property type="term" value="P:fatty acid elongation, monounsaturated fatty acid"/>
    <property type="evidence" value="ECO:0007669"/>
    <property type="project" value="TreeGrafter"/>
</dbReference>
<evidence type="ECO:0000313" key="12">
    <source>
        <dbReference type="EMBL" id="VDM34840.1"/>
    </source>
</evidence>
<evidence type="ECO:0000256" key="1">
    <source>
        <dbReference type="ARBA" id="ARBA00004141"/>
    </source>
</evidence>
<comment type="caution">
    <text evidence="11">Lacks conserved residue(s) required for the propagation of feature annotation.</text>
</comment>
<evidence type="ECO:0000256" key="7">
    <source>
        <dbReference type="ARBA" id="ARBA00022989"/>
    </source>
</evidence>
<dbReference type="GO" id="GO:0034626">
    <property type="term" value="P:fatty acid elongation, polyunsaturated fatty acid"/>
    <property type="evidence" value="ECO:0007669"/>
    <property type="project" value="TreeGrafter"/>
</dbReference>
<evidence type="ECO:0000256" key="2">
    <source>
        <dbReference type="ARBA" id="ARBA00005194"/>
    </source>
</evidence>
<evidence type="ECO:0000313" key="13">
    <source>
        <dbReference type="Proteomes" id="UP000050794"/>
    </source>
</evidence>
<keyword evidence="7 11" id="KW-1133">Transmembrane helix</keyword>
<keyword evidence="10 11" id="KW-0275">Fatty acid biosynthesis</keyword>
<name>A0A183U9X4_TOXCA</name>
<dbReference type="PANTHER" id="PTHR11157">
    <property type="entry name" value="FATTY ACID ACYL TRANSFERASE-RELATED"/>
    <property type="match status" value="1"/>
</dbReference>
<dbReference type="GO" id="GO:0030148">
    <property type="term" value="P:sphingolipid biosynthetic process"/>
    <property type="evidence" value="ECO:0007669"/>
    <property type="project" value="TreeGrafter"/>
</dbReference>
<evidence type="ECO:0000256" key="6">
    <source>
        <dbReference type="ARBA" id="ARBA00022832"/>
    </source>
</evidence>
<comment type="catalytic activity">
    <reaction evidence="11">
        <text>a very-long-chain acyl-CoA + malonyl-CoA + H(+) = a very-long-chain 3-oxoacyl-CoA + CO2 + CoA</text>
        <dbReference type="Rhea" id="RHEA:32727"/>
        <dbReference type="ChEBI" id="CHEBI:15378"/>
        <dbReference type="ChEBI" id="CHEBI:16526"/>
        <dbReference type="ChEBI" id="CHEBI:57287"/>
        <dbReference type="ChEBI" id="CHEBI:57384"/>
        <dbReference type="ChEBI" id="CHEBI:90725"/>
        <dbReference type="ChEBI" id="CHEBI:90736"/>
        <dbReference type="EC" id="2.3.1.199"/>
    </reaction>
</comment>
<gene>
    <name evidence="12" type="ORF">TCNE_LOCUS5291</name>
</gene>
<feature type="transmembrane region" description="Helical" evidence="11">
    <location>
        <begin position="82"/>
        <end position="104"/>
    </location>
</feature>
<evidence type="ECO:0000256" key="9">
    <source>
        <dbReference type="ARBA" id="ARBA00023136"/>
    </source>
</evidence>
<dbReference type="Pfam" id="PF01151">
    <property type="entry name" value="ELO"/>
    <property type="match status" value="1"/>
</dbReference>
<reference evidence="12 13" key="2">
    <citation type="submission" date="2018-11" db="EMBL/GenBank/DDBJ databases">
        <authorList>
            <consortium name="Pathogen Informatics"/>
        </authorList>
    </citation>
    <scope>NUCLEOTIDE SEQUENCE [LARGE SCALE GENOMIC DNA]</scope>
</reference>
<dbReference type="EMBL" id="UYWY01012627">
    <property type="protein sequence ID" value="VDM34840.1"/>
    <property type="molecule type" value="Genomic_DNA"/>
</dbReference>
<keyword evidence="13" id="KW-1185">Reference proteome</keyword>
<accession>A0A183U9X4</accession>
<keyword evidence="9 11" id="KW-0472">Membrane</keyword>
<dbReference type="GO" id="GO:0009922">
    <property type="term" value="F:fatty acid elongase activity"/>
    <property type="evidence" value="ECO:0007669"/>
    <property type="project" value="UniProtKB-EC"/>
</dbReference>
<evidence type="ECO:0000256" key="10">
    <source>
        <dbReference type="ARBA" id="ARBA00023160"/>
    </source>
</evidence>
<keyword evidence="4 11" id="KW-0808">Transferase</keyword>
<keyword evidence="8 11" id="KW-0443">Lipid metabolism</keyword>
<dbReference type="GO" id="GO:0042761">
    <property type="term" value="P:very long-chain fatty acid biosynthetic process"/>
    <property type="evidence" value="ECO:0007669"/>
    <property type="project" value="TreeGrafter"/>
</dbReference>
<keyword evidence="6 11" id="KW-0276">Fatty acid metabolism</keyword>
<dbReference type="InterPro" id="IPR002076">
    <property type="entry name" value="ELO_fam"/>
</dbReference>
<organism evidence="13 14">
    <name type="scientific">Toxocara canis</name>
    <name type="common">Canine roundworm</name>
    <dbReference type="NCBI Taxonomy" id="6265"/>
    <lineage>
        <taxon>Eukaryota</taxon>
        <taxon>Metazoa</taxon>
        <taxon>Ecdysozoa</taxon>
        <taxon>Nematoda</taxon>
        <taxon>Chromadorea</taxon>
        <taxon>Rhabditida</taxon>
        <taxon>Spirurina</taxon>
        <taxon>Ascaridomorpha</taxon>
        <taxon>Ascaridoidea</taxon>
        <taxon>Toxocaridae</taxon>
        <taxon>Toxocara</taxon>
    </lineage>
</organism>
<dbReference type="GO" id="GO:0005789">
    <property type="term" value="C:endoplasmic reticulum membrane"/>
    <property type="evidence" value="ECO:0007669"/>
    <property type="project" value="TreeGrafter"/>
</dbReference>
<comment type="subcellular location">
    <subcellularLocation>
        <location evidence="1">Membrane</location>
        <topology evidence="1">Multi-pass membrane protein</topology>
    </subcellularLocation>
</comment>
<evidence type="ECO:0000256" key="11">
    <source>
        <dbReference type="RuleBase" id="RU361115"/>
    </source>
</evidence>
<dbReference type="PANTHER" id="PTHR11157:SF156">
    <property type="entry name" value="FATTY ACID ELONGATION PROTEIN 4-RELATED"/>
    <property type="match status" value="1"/>
</dbReference>
<dbReference type="WBParaSite" id="TCNE_0000529401-mRNA-1">
    <property type="protein sequence ID" value="TCNE_0000529401-mRNA-1"/>
    <property type="gene ID" value="TCNE_0000529401"/>
</dbReference>
<evidence type="ECO:0000256" key="8">
    <source>
        <dbReference type="ARBA" id="ARBA00023098"/>
    </source>
</evidence>
<comment type="similarity">
    <text evidence="11">Belongs to the ELO family.</text>
</comment>
<protein>
    <recommendedName>
        <fullName evidence="11">Elongation of very long chain fatty acids protein</fullName>
        <ecNumber evidence="11">2.3.1.199</ecNumber>
    </recommendedName>
    <alternativeName>
        <fullName evidence="11">Very-long-chain 3-oxoacyl-CoA synthase</fullName>
    </alternativeName>
</protein>
<dbReference type="AlphaFoldDB" id="A0A183U9X4"/>